<gene>
    <name evidence="1" type="ORF">AAEO60_04415</name>
</gene>
<protein>
    <submittedName>
        <fullName evidence="1">DUF2971 domain-containing protein</fullName>
    </submittedName>
</protein>
<organism evidence="1 2">
    <name type="scientific">Aurantiacibacter gilvus</name>
    <dbReference type="NCBI Taxonomy" id="3139141"/>
    <lineage>
        <taxon>Bacteria</taxon>
        <taxon>Pseudomonadati</taxon>
        <taxon>Pseudomonadota</taxon>
        <taxon>Alphaproteobacteria</taxon>
        <taxon>Sphingomonadales</taxon>
        <taxon>Erythrobacteraceae</taxon>
        <taxon>Aurantiacibacter</taxon>
    </lineage>
</organism>
<dbReference type="EMBL" id="JBBYHV010000001">
    <property type="protein sequence ID" value="MEL1249911.1"/>
    <property type="molecule type" value="Genomic_DNA"/>
</dbReference>
<dbReference type="InterPro" id="IPR021352">
    <property type="entry name" value="DUF2971"/>
</dbReference>
<sequence>MMTLYPSDYPATIFKYRALSGEYGRDAIENAVLHHRLYWQSPLAFNDPLDCNPVYYFGDNPKERREYIKGAVGRHLKGVPRHFRTKRRREILTTDPEVFARRQKDSWQEFMIESAVTCFSQTSTNELMWAHYADSHRGVCLEFDNSEIGEGWCPFPVRYSEERPRINLTNINETETFQQSVLLKSDAWAYEQEYRLIEWRRPPGWREFDESRLKAIILGARVNEDDRNFVRDLVARKTNIVLREIQIDEGHFRLNVVDLDSTT</sequence>
<name>A0ABU9ICK8_9SPHN</name>
<proteinExistence type="predicted"/>
<accession>A0ABU9ICK8</accession>
<reference evidence="1 2" key="1">
    <citation type="submission" date="2024-04" db="EMBL/GenBank/DDBJ databases">
        <title>Aurantiacibacter sp. DGU6 16S ribosomal RNA gene Genome sequencing and assembly.</title>
        <authorList>
            <person name="Park S."/>
        </authorList>
    </citation>
    <scope>NUCLEOTIDE SEQUENCE [LARGE SCALE GENOMIC DNA]</scope>
    <source>
        <strain evidence="1 2">DGU6</strain>
    </source>
</reference>
<dbReference type="Proteomes" id="UP001497045">
    <property type="component" value="Unassembled WGS sequence"/>
</dbReference>
<dbReference type="RefSeq" id="WP_341672432.1">
    <property type="nucleotide sequence ID" value="NZ_JBBYHV010000001.1"/>
</dbReference>
<evidence type="ECO:0000313" key="2">
    <source>
        <dbReference type="Proteomes" id="UP001497045"/>
    </source>
</evidence>
<comment type="caution">
    <text evidence="1">The sequence shown here is derived from an EMBL/GenBank/DDBJ whole genome shotgun (WGS) entry which is preliminary data.</text>
</comment>
<evidence type="ECO:0000313" key="1">
    <source>
        <dbReference type="EMBL" id="MEL1249911.1"/>
    </source>
</evidence>
<keyword evidence="2" id="KW-1185">Reference proteome</keyword>
<dbReference type="Pfam" id="PF11185">
    <property type="entry name" value="DUF2971"/>
    <property type="match status" value="1"/>
</dbReference>